<organism evidence="2 3">
    <name type="scientific">Reticulomyxa filosa</name>
    <dbReference type="NCBI Taxonomy" id="46433"/>
    <lineage>
        <taxon>Eukaryota</taxon>
        <taxon>Sar</taxon>
        <taxon>Rhizaria</taxon>
        <taxon>Retaria</taxon>
        <taxon>Foraminifera</taxon>
        <taxon>Monothalamids</taxon>
        <taxon>Reticulomyxidae</taxon>
        <taxon>Reticulomyxa</taxon>
    </lineage>
</organism>
<feature type="region of interest" description="Disordered" evidence="1">
    <location>
        <begin position="99"/>
        <end position="121"/>
    </location>
</feature>
<gene>
    <name evidence="2" type="ORF">RFI_04480</name>
</gene>
<reference evidence="2 3" key="1">
    <citation type="journal article" date="2013" name="Curr. Biol.">
        <title>The Genome of the Foraminiferan Reticulomyxa filosa.</title>
        <authorList>
            <person name="Glockner G."/>
            <person name="Hulsmann N."/>
            <person name="Schleicher M."/>
            <person name="Noegel A.A."/>
            <person name="Eichinger L."/>
            <person name="Gallinger C."/>
            <person name="Pawlowski J."/>
            <person name="Sierra R."/>
            <person name="Euteneuer U."/>
            <person name="Pillet L."/>
            <person name="Moustafa A."/>
            <person name="Platzer M."/>
            <person name="Groth M."/>
            <person name="Szafranski K."/>
            <person name="Schliwa M."/>
        </authorList>
    </citation>
    <scope>NUCLEOTIDE SEQUENCE [LARGE SCALE GENOMIC DNA]</scope>
</reference>
<comment type="caution">
    <text evidence="2">The sequence shown here is derived from an EMBL/GenBank/DDBJ whole genome shotgun (WGS) entry which is preliminary data.</text>
</comment>
<protein>
    <submittedName>
        <fullName evidence="2">Uncharacterized protein</fullName>
    </submittedName>
</protein>
<evidence type="ECO:0000313" key="2">
    <source>
        <dbReference type="EMBL" id="ETO32634.1"/>
    </source>
</evidence>
<sequence length="142" mass="16116">MRRPSALVLSLHQSDEANDDDDIFSLMTNKANKEEHKHDPNASIENVQIDHQKSLTDILSQMPIYSSQTNLQKRLSESIHSIHRMESIIEQISVPMLANDQSERSKKENSQSNTYIGQLKERPDFDESVGISELVANVLSEV</sequence>
<accession>X6P3H0</accession>
<proteinExistence type="predicted"/>
<keyword evidence="3" id="KW-1185">Reference proteome</keyword>
<name>X6P3H0_RETFI</name>
<dbReference type="Proteomes" id="UP000023152">
    <property type="component" value="Unassembled WGS sequence"/>
</dbReference>
<dbReference type="AlphaFoldDB" id="X6P3H0"/>
<evidence type="ECO:0000256" key="1">
    <source>
        <dbReference type="SAM" id="MobiDB-lite"/>
    </source>
</evidence>
<evidence type="ECO:0000313" key="3">
    <source>
        <dbReference type="Proteomes" id="UP000023152"/>
    </source>
</evidence>
<dbReference type="EMBL" id="ASPP01004042">
    <property type="protein sequence ID" value="ETO32634.1"/>
    <property type="molecule type" value="Genomic_DNA"/>
</dbReference>